<dbReference type="SUPFAM" id="SSF81653">
    <property type="entry name" value="Calcium ATPase, transduction domain A"/>
    <property type="match status" value="1"/>
</dbReference>
<dbReference type="Pfam" id="PF00122">
    <property type="entry name" value="E1-E2_ATPase"/>
    <property type="match status" value="1"/>
</dbReference>
<gene>
    <name evidence="9" type="ordered locus">FsymDg_2857</name>
</gene>
<protein>
    <submittedName>
        <fullName evidence="9">ATPase, P-type (Transporting), HAD superfamily, subfamily IC</fullName>
    </submittedName>
</protein>
<dbReference type="HOGENOM" id="CLU_002360_5_1_11"/>
<dbReference type="eggNOG" id="COG0474">
    <property type="taxonomic scope" value="Bacteria"/>
</dbReference>
<dbReference type="PRINTS" id="PR00119">
    <property type="entry name" value="CATATPASE"/>
</dbReference>
<feature type="transmembrane region" description="Helical" evidence="7">
    <location>
        <begin position="236"/>
        <end position="258"/>
    </location>
</feature>
<dbReference type="NCBIfam" id="TIGR01494">
    <property type="entry name" value="ATPase_P-type"/>
    <property type="match status" value="2"/>
</dbReference>
<dbReference type="InterPro" id="IPR059000">
    <property type="entry name" value="ATPase_P-type_domA"/>
</dbReference>
<sequence>MRGVGHCLDSLVVVATVDLPQESAVGLDDGLTAADVAARIAAGSTNDVPVRASRSVAEIVRANVLTRFNAIIGALFAVIVVIGPVVPDGLFGLIIVVNTAIGIVQEVRAKRTLERLAIIGEARPRVRRDGRAVEISASEVVLDDVIELGPGDRVVVDGVVLAADGLEIDESLLSGEADPLDKSPGDSVMSGSFAVAGTGVFRATKVGREAYAARLAEEASRFTLVRSELRGGIDRILTFVTFLIIPAGALTIFSQFRLDDADPDDAVRGMVAALVPMVPEGLILLTSVAFAIGVIRLGRHKCLVQELPAIEGLARVSVVCADKTGTLTDNRLRLTEVRLLRASIGTGLAGGADDADGQPAPDGSARPDVIIRPIDADTDADGTAGTGGSATAGRTTAEPAGSGWAAGGSAGDGWAAGEVREVGEALRALAAADPRPNASLAAVAEAFPSGPDTWASTATAAFSSARKWSGASFGRHGHWVLGAPDVLLPPGHCALTEADRLASRGLRVLLLGRAGILVDAPGVPGAVVPVALLVIEQKIRDDAADTLRYFAAENVELKIISGDSAVSVAAVASTLGIAGADQPVDARTLPDDTAALSERMAAASIFGRVAPDQKRAMVQALQADGHTVAMTGDGVNDVLALKDADIGVAMGSGSPAARAVAQIVLLDNTFAALPHVVAEGRRVIGNIERVSVLFLTKTVYSVLLAILIGAAQLRFPFLPRHVTLIGWFTIGVPAFFLALAPNTERARAGFVPRVMRRAVPAGVVVAVASFVTYLLVRSGGEGTSEQDSTAVVITLVMIATWVLAVVARPYAWWKIVLLAAMVSGFLLCLLLPVGQRVFEFDTSDTGVVAVAAACGAVGMALVELAWRLVGHFWPVSAENTVHDRPARA</sequence>
<dbReference type="Gene3D" id="1.20.1110.10">
    <property type="entry name" value="Calcium-transporting ATPase, transmembrane domain"/>
    <property type="match status" value="2"/>
</dbReference>
<dbReference type="InterPro" id="IPR018303">
    <property type="entry name" value="ATPase_P-typ_P_site"/>
</dbReference>
<name>F8B5U3_9ACTN</name>
<evidence type="ECO:0000313" key="10">
    <source>
        <dbReference type="Proteomes" id="UP000001549"/>
    </source>
</evidence>
<keyword evidence="10" id="KW-1185">Reference proteome</keyword>
<dbReference type="Pfam" id="PF00702">
    <property type="entry name" value="Hydrolase"/>
    <property type="match status" value="1"/>
</dbReference>
<evidence type="ECO:0000259" key="8">
    <source>
        <dbReference type="Pfam" id="PF00122"/>
    </source>
</evidence>
<feature type="compositionally biased region" description="Low complexity" evidence="6">
    <location>
        <begin position="391"/>
        <end position="403"/>
    </location>
</feature>
<dbReference type="SFLD" id="SFLDG00002">
    <property type="entry name" value="C1.7:_P-type_atpase_like"/>
    <property type="match status" value="1"/>
</dbReference>
<evidence type="ECO:0000256" key="6">
    <source>
        <dbReference type="SAM" id="MobiDB-lite"/>
    </source>
</evidence>
<dbReference type="Gene3D" id="3.40.1110.10">
    <property type="entry name" value="Calcium-transporting ATPase, cytoplasmic domain N"/>
    <property type="match status" value="1"/>
</dbReference>
<dbReference type="PANTHER" id="PTHR42861">
    <property type="entry name" value="CALCIUM-TRANSPORTING ATPASE"/>
    <property type="match status" value="1"/>
</dbReference>
<feature type="transmembrane region" description="Helical" evidence="7">
    <location>
        <begin position="754"/>
        <end position="776"/>
    </location>
</feature>
<dbReference type="PRINTS" id="PR00120">
    <property type="entry name" value="HATPASE"/>
</dbReference>
<feature type="transmembrane region" description="Helical" evidence="7">
    <location>
        <begin position="690"/>
        <end position="712"/>
    </location>
</feature>
<evidence type="ECO:0000256" key="3">
    <source>
        <dbReference type="ARBA" id="ARBA00022967"/>
    </source>
</evidence>
<dbReference type="PROSITE" id="PS00154">
    <property type="entry name" value="ATPASE_E1_E2"/>
    <property type="match status" value="1"/>
</dbReference>
<feature type="transmembrane region" description="Helical" evidence="7">
    <location>
        <begin position="788"/>
        <end position="808"/>
    </location>
</feature>
<evidence type="ECO:0000256" key="5">
    <source>
        <dbReference type="ARBA" id="ARBA00023136"/>
    </source>
</evidence>
<feature type="transmembrane region" description="Helical" evidence="7">
    <location>
        <begin position="846"/>
        <end position="866"/>
    </location>
</feature>
<dbReference type="Gene3D" id="3.40.50.1000">
    <property type="entry name" value="HAD superfamily/HAD-like"/>
    <property type="match status" value="2"/>
</dbReference>
<organism evidence="9 10">
    <name type="scientific">Candidatus Protofrankia datiscae</name>
    <dbReference type="NCBI Taxonomy" id="2716812"/>
    <lineage>
        <taxon>Bacteria</taxon>
        <taxon>Bacillati</taxon>
        <taxon>Actinomycetota</taxon>
        <taxon>Actinomycetes</taxon>
        <taxon>Frankiales</taxon>
        <taxon>Frankiaceae</taxon>
        <taxon>Protofrankia</taxon>
    </lineage>
</organism>
<dbReference type="SUPFAM" id="SSF56784">
    <property type="entry name" value="HAD-like"/>
    <property type="match status" value="1"/>
</dbReference>
<dbReference type="EMBL" id="CP002801">
    <property type="protein sequence ID" value="AEH10187.1"/>
    <property type="molecule type" value="Genomic_DNA"/>
</dbReference>
<evidence type="ECO:0000256" key="4">
    <source>
        <dbReference type="ARBA" id="ARBA00022989"/>
    </source>
</evidence>
<dbReference type="RefSeq" id="WP_013874091.1">
    <property type="nucleotide sequence ID" value="NC_015656.1"/>
</dbReference>
<dbReference type="GO" id="GO:0005886">
    <property type="term" value="C:plasma membrane"/>
    <property type="evidence" value="ECO:0007669"/>
    <property type="project" value="UniProtKB-SubCell"/>
</dbReference>
<feature type="transmembrane region" description="Helical" evidence="7">
    <location>
        <begin position="270"/>
        <end position="295"/>
    </location>
</feature>
<dbReference type="SUPFAM" id="SSF81665">
    <property type="entry name" value="Calcium ATPase, transmembrane domain M"/>
    <property type="match status" value="1"/>
</dbReference>
<dbReference type="InterPro" id="IPR023299">
    <property type="entry name" value="ATPase_P-typ_cyto_dom_N"/>
</dbReference>
<keyword evidence="4 7" id="KW-1133">Transmembrane helix</keyword>
<feature type="transmembrane region" description="Helical" evidence="7">
    <location>
        <begin position="64"/>
        <end position="83"/>
    </location>
</feature>
<comment type="subcellular location">
    <subcellularLocation>
        <location evidence="1">Cell membrane</location>
        <topology evidence="1">Multi-pass membrane protein</topology>
    </subcellularLocation>
</comment>
<proteinExistence type="predicted"/>
<evidence type="ECO:0000256" key="7">
    <source>
        <dbReference type="SAM" id="Phobius"/>
    </source>
</evidence>
<feature type="transmembrane region" description="Helical" evidence="7">
    <location>
        <begin position="724"/>
        <end position="742"/>
    </location>
</feature>
<keyword evidence="3" id="KW-1278">Translocase</keyword>
<keyword evidence="5 7" id="KW-0472">Membrane</keyword>
<feature type="transmembrane region" description="Helical" evidence="7">
    <location>
        <begin position="89"/>
        <end position="107"/>
    </location>
</feature>
<dbReference type="InterPro" id="IPR001757">
    <property type="entry name" value="P_typ_ATPase"/>
</dbReference>
<feature type="domain" description="P-type ATPase A" evidence="8">
    <location>
        <begin position="125"/>
        <end position="218"/>
    </location>
</feature>
<dbReference type="InterPro" id="IPR008250">
    <property type="entry name" value="ATPase_P-typ_transduc_dom_A_sf"/>
</dbReference>
<feature type="transmembrane region" description="Helical" evidence="7">
    <location>
        <begin position="815"/>
        <end position="834"/>
    </location>
</feature>
<dbReference type="InterPro" id="IPR036412">
    <property type="entry name" value="HAD-like_sf"/>
</dbReference>
<dbReference type="KEGG" id="fsy:FsymDg_2857"/>
<dbReference type="Gene3D" id="2.70.150.10">
    <property type="entry name" value="Calcium-transporting ATPase, cytoplasmic transduction domain A"/>
    <property type="match status" value="1"/>
</dbReference>
<dbReference type="SFLD" id="SFLDF00027">
    <property type="entry name" value="p-type_atpase"/>
    <property type="match status" value="1"/>
</dbReference>
<keyword evidence="2 7" id="KW-0812">Transmembrane</keyword>
<accession>F8B5U3</accession>
<dbReference type="InterPro" id="IPR023298">
    <property type="entry name" value="ATPase_P-typ_TM_dom_sf"/>
</dbReference>
<dbReference type="Proteomes" id="UP000001549">
    <property type="component" value="Chromosome"/>
</dbReference>
<dbReference type="GO" id="GO:0005524">
    <property type="term" value="F:ATP binding"/>
    <property type="evidence" value="ECO:0007669"/>
    <property type="project" value="InterPro"/>
</dbReference>
<dbReference type="AlphaFoldDB" id="F8B5U3"/>
<dbReference type="STRING" id="656024.FsymDg_2857"/>
<dbReference type="InterPro" id="IPR023214">
    <property type="entry name" value="HAD_sf"/>
</dbReference>
<dbReference type="GO" id="GO:0016887">
    <property type="term" value="F:ATP hydrolysis activity"/>
    <property type="evidence" value="ECO:0007669"/>
    <property type="project" value="InterPro"/>
</dbReference>
<evidence type="ECO:0000256" key="1">
    <source>
        <dbReference type="ARBA" id="ARBA00004651"/>
    </source>
</evidence>
<evidence type="ECO:0000313" key="9">
    <source>
        <dbReference type="EMBL" id="AEH10187.1"/>
    </source>
</evidence>
<dbReference type="InterPro" id="IPR044492">
    <property type="entry name" value="P_typ_ATPase_HD_dom"/>
</dbReference>
<feature type="region of interest" description="Disordered" evidence="6">
    <location>
        <begin position="348"/>
        <end position="409"/>
    </location>
</feature>
<dbReference type="SFLD" id="SFLDS00003">
    <property type="entry name" value="Haloacid_Dehalogenase"/>
    <property type="match status" value="1"/>
</dbReference>
<reference evidence="9 10" key="1">
    <citation type="submission" date="2011-05" db="EMBL/GenBank/DDBJ databases">
        <title>Complete sequence of chromosome of Frankia symbiont of Datisca glomerata.</title>
        <authorList>
            <consortium name="US DOE Joint Genome Institute"/>
            <person name="Lucas S."/>
            <person name="Han J."/>
            <person name="Lapidus A."/>
            <person name="Cheng J.-F."/>
            <person name="Goodwin L."/>
            <person name="Pitluck S."/>
            <person name="Peters L."/>
            <person name="Mikhailova N."/>
            <person name="Chertkov O."/>
            <person name="Teshima H."/>
            <person name="Han C."/>
            <person name="Tapia R."/>
            <person name="Land M."/>
            <person name="Hauser L."/>
            <person name="Kyrpides N."/>
            <person name="Ivanova N."/>
            <person name="Pagani I."/>
            <person name="Berry A."/>
            <person name="Pawlowski K."/>
            <person name="Persson T."/>
            <person name="Vanden Heuvel B."/>
            <person name="Benson D."/>
            <person name="Woyke T."/>
        </authorList>
    </citation>
    <scope>NUCLEOTIDE SEQUENCE [LARGE SCALE GENOMIC DNA]</scope>
    <source>
        <strain evidence="10">4085684</strain>
    </source>
</reference>
<evidence type="ECO:0000256" key="2">
    <source>
        <dbReference type="ARBA" id="ARBA00022692"/>
    </source>
</evidence>